<evidence type="ECO:0000313" key="4">
    <source>
        <dbReference type="Proteomes" id="UP001597368"/>
    </source>
</evidence>
<dbReference type="Proteomes" id="UP001597368">
    <property type="component" value="Unassembled WGS sequence"/>
</dbReference>
<keyword evidence="4" id="KW-1185">Reference proteome</keyword>
<evidence type="ECO:0000256" key="1">
    <source>
        <dbReference type="SAM" id="MobiDB-lite"/>
    </source>
</evidence>
<evidence type="ECO:0000256" key="2">
    <source>
        <dbReference type="SAM" id="SignalP"/>
    </source>
</evidence>
<feature type="compositionally biased region" description="Pro residues" evidence="1">
    <location>
        <begin position="32"/>
        <end position="49"/>
    </location>
</feature>
<name>A0ABW4T0V6_9ACTN</name>
<dbReference type="RefSeq" id="WP_379575488.1">
    <property type="nucleotide sequence ID" value="NZ_JBHUFV010000043.1"/>
</dbReference>
<dbReference type="EMBL" id="JBHUFV010000043">
    <property type="protein sequence ID" value="MFD1935371.1"/>
    <property type="molecule type" value="Genomic_DNA"/>
</dbReference>
<feature type="region of interest" description="Disordered" evidence="1">
    <location>
        <begin position="28"/>
        <end position="60"/>
    </location>
</feature>
<feature type="chain" id="PRO_5046754762" description="Secreted protein" evidence="2">
    <location>
        <begin position="28"/>
        <end position="163"/>
    </location>
</feature>
<gene>
    <name evidence="3" type="ORF">ACFSKW_28235</name>
</gene>
<keyword evidence="2" id="KW-0732">Signal</keyword>
<organism evidence="3 4">
    <name type="scientific">Nonomuraea mangrovi</name>
    <dbReference type="NCBI Taxonomy" id="2316207"/>
    <lineage>
        <taxon>Bacteria</taxon>
        <taxon>Bacillati</taxon>
        <taxon>Actinomycetota</taxon>
        <taxon>Actinomycetes</taxon>
        <taxon>Streptosporangiales</taxon>
        <taxon>Streptosporangiaceae</taxon>
        <taxon>Nonomuraea</taxon>
    </lineage>
</organism>
<reference evidence="4" key="1">
    <citation type="journal article" date="2019" name="Int. J. Syst. Evol. Microbiol.">
        <title>The Global Catalogue of Microorganisms (GCM) 10K type strain sequencing project: providing services to taxonomists for standard genome sequencing and annotation.</title>
        <authorList>
            <consortium name="The Broad Institute Genomics Platform"/>
            <consortium name="The Broad Institute Genome Sequencing Center for Infectious Disease"/>
            <person name="Wu L."/>
            <person name="Ma J."/>
        </authorList>
    </citation>
    <scope>NUCLEOTIDE SEQUENCE [LARGE SCALE GENOMIC DNA]</scope>
    <source>
        <strain evidence="4">ICMP 6774ER</strain>
    </source>
</reference>
<evidence type="ECO:0000313" key="3">
    <source>
        <dbReference type="EMBL" id="MFD1935371.1"/>
    </source>
</evidence>
<comment type="caution">
    <text evidence="3">The sequence shown here is derived from an EMBL/GenBank/DDBJ whole genome shotgun (WGS) entry which is preliminary data.</text>
</comment>
<evidence type="ECO:0008006" key="5">
    <source>
        <dbReference type="Google" id="ProtNLM"/>
    </source>
</evidence>
<feature type="signal peptide" evidence="2">
    <location>
        <begin position="1"/>
        <end position="27"/>
    </location>
</feature>
<sequence length="163" mass="17696">MRKKLAPIASIAAVAAALTLLAAPAGAAVGSPAPPPGHPAQVPTPPPLTPEEAEKHDEQASVTQAAEAWMSCARLWRNYYLNWKQPDSVGYYDFVALYDHVPADGDDAGKNYLPGQWQWATKGTNWYTGVSNTTEGLTAAYVSWDYGAGKWKVLDTSSTRWWC</sequence>
<proteinExistence type="predicted"/>
<accession>A0ABW4T0V6</accession>
<protein>
    <recommendedName>
        <fullName evidence="5">Secreted protein</fullName>
    </recommendedName>
</protein>